<feature type="transmembrane region" description="Helical" evidence="11">
    <location>
        <begin position="77"/>
        <end position="99"/>
    </location>
</feature>
<evidence type="ECO:0000256" key="4">
    <source>
        <dbReference type="ARBA" id="ARBA00022449"/>
    </source>
</evidence>
<keyword evidence="10" id="KW-0739">Sodium transport</keyword>
<gene>
    <name evidence="13" type="ORF">FEAC_11290</name>
</gene>
<keyword evidence="8" id="KW-0406">Ion transport</keyword>
<name>A0A0D8FVQ1_9ACTN</name>
<protein>
    <submittedName>
        <fullName evidence="13">Sodium/hydrogen exchanger family protein</fullName>
    </submittedName>
</protein>
<feature type="transmembrane region" description="Helical" evidence="11">
    <location>
        <begin position="297"/>
        <end position="322"/>
    </location>
</feature>
<feature type="transmembrane region" description="Helical" evidence="11">
    <location>
        <begin position="328"/>
        <end position="348"/>
    </location>
</feature>
<dbReference type="PATRIC" id="fig|1121877.4.peg.1240"/>
<feature type="transmembrane region" description="Helical" evidence="11">
    <location>
        <begin position="23"/>
        <end position="41"/>
    </location>
</feature>
<keyword evidence="3" id="KW-0813">Transport</keyword>
<keyword evidence="5 11" id="KW-0812">Transmembrane</keyword>
<evidence type="ECO:0000256" key="9">
    <source>
        <dbReference type="ARBA" id="ARBA00023136"/>
    </source>
</evidence>
<dbReference type="Pfam" id="PF00999">
    <property type="entry name" value="Na_H_Exchanger"/>
    <property type="match status" value="2"/>
</dbReference>
<dbReference type="GO" id="GO:1902600">
    <property type="term" value="P:proton transmembrane transport"/>
    <property type="evidence" value="ECO:0007669"/>
    <property type="project" value="InterPro"/>
</dbReference>
<feature type="transmembrane region" description="Helical" evidence="11">
    <location>
        <begin position="47"/>
        <end position="65"/>
    </location>
</feature>
<evidence type="ECO:0000256" key="11">
    <source>
        <dbReference type="SAM" id="Phobius"/>
    </source>
</evidence>
<keyword evidence="4" id="KW-0050">Antiport</keyword>
<feature type="transmembrane region" description="Helical" evidence="11">
    <location>
        <begin position="173"/>
        <end position="189"/>
    </location>
</feature>
<sequence>MVIVVGLAIGTVPPKWLRLPEPMVLLAIGALLRVALGGHANEDVFKVAAYIGLFALLFGVGVELSDLGHRPLTPLGLGLASIGAIILAGIGIVTLLTLQTTPGRVALAIILSSIPTSAGIAARLIRPHGTGDGSGYATIISAAVADDFFGITLLVLAPLLAVGASLDLTSSPSIALVASVIVVVAMLLIRPRGTPLKLVKLSVLTIAGIVSGVSAALLGVFDGHETAPHLPNKFRSWLPTLERLLPTMFFMVAGYDIHLSLLAHTRVLLSAALIVAALLISRLVIAVATPGDLRVRLAVGAGMLARGEVTIAMALVFLQSGVISSSNYASLMAVVLASTALSAVALRLNRLRR</sequence>
<dbReference type="STRING" id="1121877.FEAC_11290"/>
<organism evidence="13 14">
    <name type="scientific">Ferrimicrobium acidiphilum DSM 19497</name>
    <dbReference type="NCBI Taxonomy" id="1121877"/>
    <lineage>
        <taxon>Bacteria</taxon>
        <taxon>Bacillati</taxon>
        <taxon>Actinomycetota</taxon>
        <taxon>Acidimicrobiia</taxon>
        <taxon>Acidimicrobiales</taxon>
        <taxon>Acidimicrobiaceae</taxon>
        <taxon>Ferrimicrobium</taxon>
    </lineage>
</organism>
<dbReference type="InterPro" id="IPR006153">
    <property type="entry name" value="Cation/H_exchanger_TM"/>
</dbReference>
<feature type="transmembrane region" description="Helical" evidence="11">
    <location>
        <begin position="201"/>
        <end position="221"/>
    </location>
</feature>
<evidence type="ECO:0000256" key="2">
    <source>
        <dbReference type="ARBA" id="ARBA00005551"/>
    </source>
</evidence>
<evidence type="ECO:0000313" key="13">
    <source>
        <dbReference type="EMBL" id="KJE77196.1"/>
    </source>
</evidence>
<dbReference type="Proteomes" id="UP000032336">
    <property type="component" value="Unassembled WGS sequence"/>
</dbReference>
<dbReference type="eggNOG" id="COG0475">
    <property type="taxonomic scope" value="Bacteria"/>
</dbReference>
<feature type="domain" description="Cation/H+ exchanger transmembrane" evidence="12">
    <location>
        <begin position="11"/>
        <end position="189"/>
    </location>
</feature>
<keyword evidence="14" id="KW-1185">Reference proteome</keyword>
<evidence type="ECO:0000313" key="14">
    <source>
        <dbReference type="Proteomes" id="UP000032336"/>
    </source>
</evidence>
<evidence type="ECO:0000256" key="5">
    <source>
        <dbReference type="ARBA" id="ARBA00022692"/>
    </source>
</evidence>
<evidence type="ECO:0000256" key="7">
    <source>
        <dbReference type="ARBA" id="ARBA00023053"/>
    </source>
</evidence>
<dbReference type="GO" id="GO:0016020">
    <property type="term" value="C:membrane"/>
    <property type="evidence" value="ECO:0007669"/>
    <property type="project" value="UniProtKB-SubCell"/>
</dbReference>
<keyword evidence="6 11" id="KW-1133">Transmembrane helix</keyword>
<proteinExistence type="inferred from homology"/>
<keyword evidence="7" id="KW-0915">Sodium</keyword>
<comment type="similarity">
    <text evidence="2">Belongs to the monovalent cation:proton antiporter 2 (CPA2) transporter (TC 2.A.37) family.</text>
</comment>
<evidence type="ECO:0000256" key="6">
    <source>
        <dbReference type="ARBA" id="ARBA00022989"/>
    </source>
</evidence>
<dbReference type="EMBL" id="JXUW01000007">
    <property type="protein sequence ID" value="KJE77196.1"/>
    <property type="molecule type" value="Genomic_DNA"/>
</dbReference>
<evidence type="ECO:0000256" key="1">
    <source>
        <dbReference type="ARBA" id="ARBA00004141"/>
    </source>
</evidence>
<dbReference type="PANTHER" id="PTHR43562:SF3">
    <property type="entry name" value="SODIUM ION_PROTON EXCHANGER (EUROFUNG)"/>
    <property type="match status" value="1"/>
</dbReference>
<evidence type="ECO:0000256" key="8">
    <source>
        <dbReference type="ARBA" id="ARBA00023065"/>
    </source>
</evidence>
<keyword evidence="9 11" id="KW-0472">Membrane</keyword>
<evidence type="ECO:0000259" key="12">
    <source>
        <dbReference type="Pfam" id="PF00999"/>
    </source>
</evidence>
<feature type="transmembrane region" description="Helical" evidence="11">
    <location>
        <begin position="105"/>
        <end position="125"/>
    </location>
</feature>
<dbReference type="InterPro" id="IPR038770">
    <property type="entry name" value="Na+/solute_symporter_sf"/>
</dbReference>
<evidence type="ECO:0000256" key="3">
    <source>
        <dbReference type="ARBA" id="ARBA00022448"/>
    </source>
</evidence>
<dbReference type="PANTHER" id="PTHR43562">
    <property type="entry name" value="NAPA-TYPE SODIUM/HYDROGEN ANTIPORTER"/>
    <property type="match status" value="1"/>
</dbReference>
<dbReference type="Gene3D" id="1.20.1530.20">
    <property type="match status" value="1"/>
</dbReference>
<comment type="subcellular location">
    <subcellularLocation>
        <location evidence="1">Membrane</location>
        <topology evidence="1">Multi-pass membrane protein</topology>
    </subcellularLocation>
</comment>
<dbReference type="AlphaFoldDB" id="A0A0D8FVQ1"/>
<evidence type="ECO:0000256" key="10">
    <source>
        <dbReference type="ARBA" id="ARBA00023201"/>
    </source>
</evidence>
<feature type="domain" description="Cation/H+ exchanger transmembrane" evidence="12">
    <location>
        <begin position="225"/>
        <end position="341"/>
    </location>
</feature>
<reference evidence="13 14" key="1">
    <citation type="submission" date="2015-01" db="EMBL/GenBank/DDBJ databases">
        <title>Draft genome of the acidophilic iron oxidizer Ferrimicrobium acidiphilum strain T23.</title>
        <authorList>
            <person name="Poehlein A."/>
            <person name="Eisen S."/>
            <person name="Schloemann M."/>
            <person name="Johnson B.D."/>
            <person name="Daniel R."/>
            <person name="Muehling M."/>
        </authorList>
    </citation>
    <scope>NUCLEOTIDE SEQUENCE [LARGE SCALE GENOMIC DNA]</scope>
    <source>
        <strain evidence="13 14">T23</strain>
    </source>
</reference>
<accession>A0A0D8FVQ1</accession>
<dbReference type="GO" id="GO:0006814">
    <property type="term" value="P:sodium ion transport"/>
    <property type="evidence" value="ECO:0007669"/>
    <property type="project" value="UniProtKB-KW"/>
</dbReference>
<feature type="transmembrane region" description="Helical" evidence="11">
    <location>
        <begin position="267"/>
        <end position="285"/>
    </location>
</feature>
<dbReference type="GO" id="GO:0015297">
    <property type="term" value="F:antiporter activity"/>
    <property type="evidence" value="ECO:0007669"/>
    <property type="project" value="UniProtKB-KW"/>
</dbReference>
<comment type="caution">
    <text evidence="13">The sequence shown here is derived from an EMBL/GenBank/DDBJ whole genome shotgun (WGS) entry which is preliminary data.</text>
</comment>